<evidence type="ECO:0000256" key="2">
    <source>
        <dbReference type="ARBA" id="ARBA00011006"/>
    </source>
</evidence>
<keyword evidence="6 7" id="KW-0472">Membrane</keyword>
<dbReference type="EMBL" id="JACIFO010000001">
    <property type="protein sequence ID" value="MBB4118031.1"/>
    <property type="molecule type" value="Genomic_DNA"/>
</dbReference>
<dbReference type="Proteomes" id="UP000553034">
    <property type="component" value="Unassembled WGS sequence"/>
</dbReference>
<evidence type="ECO:0000256" key="4">
    <source>
        <dbReference type="ARBA" id="ARBA00022692"/>
    </source>
</evidence>
<keyword evidence="4 7" id="KW-0812">Transmembrane</keyword>
<accession>A0A840ELR0</accession>
<comment type="caution">
    <text evidence="8">The sequence shown here is derived from an EMBL/GenBank/DDBJ whole genome shotgun (WGS) entry which is preliminary data.</text>
</comment>
<feature type="transmembrane region" description="Helical" evidence="7">
    <location>
        <begin position="29"/>
        <end position="47"/>
    </location>
</feature>
<evidence type="ECO:0000256" key="5">
    <source>
        <dbReference type="ARBA" id="ARBA00022989"/>
    </source>
</evidence>
<keyword evidence="9" id="KW-1185">Reference proteome</keyword>
<proteinExistence type="inferred from homology"/>
<protein>
    <submittedName>
        <fullName evidence="8">Putative membrane protein YeaQ/YmgE (Transglycosylase-associated protein family)</fullName>
    </submittedName>
</protein>
<evidence type="ECO:0000256" key="6">
    <source>
        <dbReference type="ARBA" id="ARBA00023136"/>
    </source>
</evidence>
<dbReference type="Pfam" id="PF04226">
    <property type="entry name" value="Transgly_assoc"/>
    <property type="match status" value="1"/>
</dbReference>
<comment type="subcellular location">
    <subcellularLocation>
        <location evidence="1">Cell membrane</location>
        <topology evidence="1">Multi-pass membrane protein</topology>
    </subcellularLocation>
</comment>
<feature type="transmembrane region" description="Helical" evidence="7">
    <location>
        <begin position="59"/>
        <end position="79"/>
    </location>
</feature>
<name>A0A840ELR0_9FLAO</name>
<evidence type="ECO:0000313" key="8">
    <source>
        <dbReference type="EMBL" id="MBB4118031.1"/>
    </source>
</evidence>
<keyword evidence="3" id="KW-1003">Cell membrane</keyword>
<organism evidence="8 9">
    <name type="scientific">Mesonia hippocampi</name>
    <dbReference type="NCBI Taxonomy" id="1628250"/>
    <lineage>
        <taxon>Bacteria</taxon>
        <taxon>Pseudomonadati</taxon>
        <taxon>Bacteroidota</taxon>
        <taxon>Flavobacteriia</taxon>
        <taxon>Flavobacteriales</taxon>
        <taxon>Flavobacteriaceae</taxon>
        <taxon>Mesonia</taxon>
    </lineage>
</organism>
<reference evidence="8 9" key="1">
    <citation type="submission" date="2020-08" db="EMBL/GenBank/DDBJ databases">
        <title>Genomic Encyclopedia of Type Strains, Phase IV (KMG-IV): sequencing the most valuable type-strain genomes for metagenomic binning, comparative biology and taxonomic classification.</title>
        <authorList>
            <person name="Goeker M."/>
        </authorList>
    </citation>
    <scope>NUCLEOTIDE SEQUENCE [LARGE SCALE GENOMIC DNA]</scope>
    <source>
        <strain evidence="8 9">DSM 29568</strain>
    </source>
</reference>
<dbReference type="AlphaFoldDB" id="A0A840ELR0"/>
<evidence type="ECO:0000256" key="1">
    <source>
        <dbReference type="ARBA" id="ARBA00004651"/>
    </source>
</evidence>
<dbReference type="PANTHER" id="PTHR33884">
    <property type="entry name" value="UPF0410 PROTEIN YMGE"/>
    <property type="match status" value="1"/>
</dbReference>
<sequence length="85" mass="9273">MGFLSWIIFGFIAGLLAKAVMPGKDPGGWVVTILIGIAGAFVGGFIGRSLGILNETTSFWSFADWIFAILGGFIVLWVWKRFFAK</sequence>
<dbReference type="GO" id="GO:0005886">
    <property type="term" value="C:plasma membrane"/>
    <property type="evidence" value="ECO:0007669"/>
    <property type="project" value="UniProtKB-SubCell"/>
</dbReference>
<gene>
    <name evidence="8" type="ORF">GGR32_000303</name>
</gene>
<dbReference type="InterPro" id="IPR007341">
    <property type="entry name" value="Transgly_assoc"/>
</dbReference>
<evidence type="ECO:0000256" key="3">
    <source>
        <dbReference type="ARBA" id="ARBA00022475"/>
    </source>
</evidence>
<evidence type="ECO:0000256" key="7">
    <source>
        <dbReference type="SAM" id="Phobius"/>
    </source>
</evidence>
<evidence type="ECO:0000313" key="9">
    <source>
        <dbReference type="Proteomes" id="UP000553034"/>
    </source>
</evidence>
<keyword evidence="5 7" id="KW-1133">Transmembrane helix</keyword>
<comment type="similarity">
    <text evidence="2">Belongs to the UPF0410 family.</text>
</comment>
<dbReference type="RefSeq" id="WP_183475669.1">
    <property type="nucleotide sequence ID" value="NZ_JACIFO010000001.1"/>
</dbReference>
<dbReference type="PANTHER" id="PTHR33884:SF3">
    <property type="entry name" value="UPF0410 PROTEIN YMGE"/>
    <property type="match status" value="1"/>
</dbReference>